<evidence type="ECO:0000313" key="3">
    <source>
        <dbReference type="EMBL" id="RJG00652.1"/>
    </source>
</evidence>
<name>A0A3A3G2E3_9BURK</name>
<evidence type="ECO:0000313" key="4">
    <source>
        <dbReference type="Proteomes" id="UP000266327"/>
    </source>
</evidence>
<dbReference type="Proteomes" id="UP000266327">
    <property type="component" value="Unassembled WGS sequence"/>
</dbReference>
<dbReference type="SUPFAM" id="SSF51735">
    <property type="entry name" value="NAD(P)-binding Rossmann-fold domains"/>
    <property type="match status" value="1"/>
</dbReference>
<dbReference type="InterPro" id="IPR002347">
    <property type="entry name" value="SDR_fam"/>
</dbReference>
<dbReference type="PANTHER" id="PTHR42760">
    <property type="entry name" value="SHORT-CHAIN DEHYDROGENASES/REDUCTASES FAMILY MEMBER"/>
    <property type="match status" value="1"/>
</dbReference>
<gene>
    <name evidence="3" type="ORF">D3878_02855</name>
</gene>
<dbReference type="PRINTS" id="PR00080">
    <property type="entry name" value="SDRFAMILY"/>
</dbReference>
<evidence type="ECO:0000256" key="1">
    <source>
        <dbReference type="ARBA" id="ARBA00006484"/>
    </source>
</evidence>
<dbReference type="EMBL" id="QYUQ01000002">
    <property type="protein sequence ID" value="RJG00652.1"/>
    <property type="molecule type" value="Genomic_DNA"/>
</dbReference>
<evidence type="ECO:0000256" key="2">
    <source>
        <dbReference type="RuleBase" id="RU000363"/>
    </source>
</evidence>
<dbReference type="AlphaFoldDB" id="A0A3A3G2E3"/>
<reference evidence="4" key="1">
    <citation type="submission" date="2018-09" db="EMBL/GenBank/DDBJ databases">
        <authorList>
            <person name="Zhu H."/>
        </authorList>
    </citation>
    <scope>NUCLEOTIDE SEQUENCE [LARGE SCALE GENOMIC DNA]</scope>
    <source>
        <strain evidence="4">K1S02-23</strain>
    </source>
</reference>
<comment type="similarity">
    <text evidence="1 2">Belongs to the short-chain dehydrogenases/reductases (SDR) family.</text>
</comment>
<dbReference type="FunFam" id="3.40.50.720:FF:000084">
    <property type="entry name" value="Short-chain dehydrogenase reductase"/>
    <property type="match status" value="1"/>
</dbReference>
<dbReference type="OrthoDB" id="9809287at2"/>
<dbReference type="Gene3D" id="3.40.50.720">
    <property type="entry name" value="NAD(P)-binding Rossmann-like Domain"/>
    <property type="match status" value="1"/>
</dbReference>
<dbReference type="RefSeq" id="WP_119784107.1">
    <property type="nucleotide sequence ID" value="NZ_QYUQ01000002.1"/>
</dbReference>
<accession>A0A3A3G2E3</accession>
<protein>
    <submittedName>
        <fullName evidence="3">SDR family oxidoreductase</fullName>
    </submittedName>
</protein>
<dbReference type="PRINTS" id="PR00081">
    <property type="entry name" value="GDHRDH"/>
</dbReference>
<dbReference type="Pfam" id="PF00106">
    <property type="entry name" value="adh_short"/>
    <property type="match status" value="1"/>
</dbReference>
<organism evidence="3 4">
    <name type="scientific">Noviherbaspirillum sedimenti</name>
    <dbReference type="NCBI Taxonomy" id="2320865"/>
    <lineage>
        <taxon>Bacteria</taxon>
        <taxon>Pseudomonadati</taxon>
        <taxon>Pseudomonadota</taxon>
        <taxon>Betaproteobacteria</taxon>
        <taxon>Burkholderiales</taxon>
        <taxon>Oxalobacteraceae</taxon>
        <taxon>Noviherbaspirillum</taxon>
    </lineage>
</organism>
<keyword evidence="4" id="KW-1185">Reference proteome</keyword>
<comment type="caution">
    <text evidence="3">The sequence shown here is derived from an EMBL/GenBank/DDBJ whole genome shotgun (WGS) entry which is preliminary data.</text>
</comment>
<dbReference type="GO" id="GO:0016616">
    <property type="term" value="F:oxidoreductase activity, acting on the CH-OH group of donors, NAD or NADP as acceptor"/>
    <property type="evidence" value="ECO:0007669"/>
    <property type="project" value="TreeGrafter"/>
</dbReference>
<dbReference type="InterPro" id="IPR036291">
    <property type="entry name" value="NAD(P)-bd_dom_sf"/>
</dbReference>
<proteinExistence type="inferred from homology"/>
<dbReference type="CDD" id="cd05233">
    <property type="entry name" value="SDR_c"/>
    <property type="match status" value="1"/>
</dbReference>
<sequence>MLIIEKPLAGRVAFVTGASKGIGRAIAVGLAKAGAAVGLTGRTPGEGPGTAGETAAAIRASGGQALPLICDIRDPAAVEASIAATVAEFGRLDVLMNNAGLYFPRKTIAEIELALWDETITAHMTGTFLCARFAIPHLVAAGGGSIINMSSTGADPTHRAALNVAYSAAKAGVEQFTRGLAQELAESNIAANAIRPMKLLTESSHQHVLDRSQLSTYAQPESICPSIVWLAQCRREFTGNVVCRTDFEDGRFQRIKFPAPL</sequence>